<evidence type="ECO:0000256" key="8">
    <source>
        <dbReference type="ARBA" id="ARBA00022989"/>
    </source>
</evidence>
<keyword evidence="6 13" id="KW-0812">Transmembrane</keyword>
<dbReference type="CDD" id="cd00310">
    <property type="entry name" value="ATP-synt_Fo_a_6"/>
    <property type="match status" value="1"/>
</dbReference>
<keyword evidence="4" id="KW-0813">Transport</keyword>
<feature type="transmembrane region" description="Helical" evidence="13">
    <location>
        <begin position="210"/>
        <end position="228"/>
    </location>
</feature>
<dbReference type="PRINTS" id="PR00123">
    <property type="entry name" value="ATPASEA"/>
</dbReference>
<dbReference type="PANTHER" id="PTHR11410">
    <property type="entry name" value="ATP SYNTHASE SUBUNIT A"/>
    <property type="match status" value="1"/>
</dbReference>
<dbReference type="EMBL" id="KJ561171">
    <property type="protein sequence ID" value="AIA24142.1"/>
    <property type="molecule type" value="Genomic_DNA"/>
</dbReference>
<reference evidence="14" key="1">
    <citation type="journal article" date="2014" name="Genome Announc.">
        <title>Complete Mitochondrial Genome Sequence of Lichtheimia ramosa (syn. Lichtheimia hongkongensis).</title>
        <authorList>
            <person name="Leung S.Y."/>
            <person name="Huang Y."/>
            <person name="Lau S.K."/>
            <person name="Woo P.C."/>
        </authorList>
    </citation>
    <scope>NUCLEOTIDE SEQUENCE</scope>
</reference>
<dbReference type="InterPro" id="IPR023011">
    <property type="entry name" value="ATP_synth_F0_asu_AS"/>
</dbReference>
<feature type="transmembrane region" description="Helical" evidence="13">
    <location>
        <begin position="125"/>
        <end position="144"/>
    </location>
</feature>
<dbReference type="InterPro" id="IPR000568">
    <property type="entry name" value="ATP_synth_F0_asu"/>
</dbReference>
<evidence type="ECO:0000256" key="11">
    <source>
        <dbReference type="ARBA" id="ARBA00023310"/>
    </source>
</evidence>
<accession>A0A059XMR2</accession>
<dbReference type="Pfam" id="PF00119">
    <property type="entry name" value="ATP-synt_A"/>
    <property type="match status" value="1"/>
</dbReference>
<dbReference type="NCBIfam" id="TIGR01131">
    <property type="entry name" value="ATP_synt_6_or_A"/>
    <property type="match status" value="1"/>
</dbReference>
<evidence type="ECO:0000256" key="7">
    <source>
        <dbReference type="ARBA" id="ARBA00022781"/>
    </source>
</evidence>
<dbReference type="GeneID" id="19524557"/>
<name>A0A059XMR2_9FUNG</name>
<dbReference type="SUPFAM" id="SSF81336">
    <property type="entry name" value="F1F0 ATP synthase subunit A"/>
    <property type="match status" value="1"/>
</dbReference>
<dbReference type="PANTHER" id="PTHR11410:SF0">
    <property type="entry name" value="ATP SYNTHASE SUBUNIT A"/>
    <property type="match status" value="1"/>
</dbReference>
<evidence type="ECO:0000256" key="9">
    <source>
        <dbReference type="ARBA" id="ARBA00023065"/>
    </source>
</evidence>
<evidence type="ECO:0000256" key="10">
    <source>
        <dbReference type="ARBA" id="ARBA00023136"/>
    </source>
</evidence>
<protein>
    <recommendedName>
        <fullName evidence="3 12">ATP synthase subunit a</fullName>
    </recommendedName>
</protein>
<keyword evidence="14" id="KW-0496">Mitochondrion</keyword>
<evidence type="ECO:0000256" key="1">
    <source>
        <dbReference type="ARBA" id="ARBA00004448"/>
    </source>
</evidence>
<dbReference type="AlphaFoldDB" id="A0A059XMR2"/>
<dbReference type="InterPro" id="IPR035908">
    <property type="entry name" value="F0_ATP_A_sf"/>
</dbReference>
<dbReference type="RefSeq" id="YP_009034546.1">
    <property type="nucleotide sequence ID" value="NC_024200.1"/>
</dbReference>
<dbReference type="Gene3D" id="1.20.120.220">
    <property type="entry name" value="ATP synthase, F0 complex, subunit A"/>
    <property type="match status" value="1"/>
</dbReference>
<organism evidence="14">
    <name type="scientific">Lichtheimia hongkongensis</name>
    <dbReference type="NCBI Taxonomy" id="549293"/>
    <lineage>
        <taxon>Eukaryota</taxon>
        <taxon>Fungi</taxon>
        <taxon>Fungi incertae sedis</taxon>
        <taxon>Mucoromycota</taxon>
        <taxon>Mucoromycotina</taxon>
        <taxon>Mucoromycetes</taxon>
        <taxon>Mucorales</taxon>
        <taxon>Lichtheimiaceae</taxon>
        <taxon>Lichtheimia</taxon>
    </lineage>
</organism>
<feature type="transmembrane region" description="Helical" evidence="13">
    <location>
        <begin position="234"/>
        <end position="252"/>
    </location>
</feature>
<keyword evidence="9" id="KW-0406">Ion transport</keyword>
<sequence>MSTLATTFLVNNPLEQFEINDFVFILAPIFGFTKLSLTNIGFYLIMVVAITIGMNVLSRNNGYVIPSRWAIHSESVYGSILNLVREQIGPKNEVYVPFIFALFNFVLISNLVGLVPYSFTTTSHLVLTMSLATAILIGVTIIGFQRHGLGFFAFFIPAGTPLALVFLLVAIELISYLARAVSLGVRLGANMIAGHSLLKIISTFTWKMVVAGPVLLLVSLLPLLFLTALAGLEFGIAILQAYVFTILTCSYLKDAIDLH</sequence>
<evidence type="ECO:0000256" key="13">
    <source>
        <dbReference type="SAM" id="Phobius"/>
    </source>
</evidence>
<evidence type="ECO:0000256" key="4">
    <source>
        <dbReference type="ARBA" id="ARBA00022448"/>
    </source>
</evidence>
<dbReference type="NCBIfam" id="NF004482">
    <property type="entry name" value="PRK05815.2-4"/>
    <property type="match status" value="1"/>
</dbReference>
<dbReference type="GO" id="GO:0046933">
    <property type="term" value="F:proton-transporting ATP synthase activity, rotational mechanism"/>
    <property type="evidence" value="ECO:0007669"/>
    <property type="project" value="TreeGrafter"/>
</dbReference>
<feature type="transmembrane region" description="Helical" evidence="13">
    <location>
        <begin position="40"/>
        <end position="58"/>
    </location>
</feature>
<keyword evidence="5" id="KW-0138">CF(0)</keyword>
<evidence type="ECO:0000256" key="2">
    <source>
        <dbReference type="ARBA" id="ARBA00006810"/>
    </source>
</evidence>
<keyword evidence="10 13" id="KW-0472">Membrane</keyword>
<comment type="subcellular location">
    <subcellularLocation>
        <location evidence="1 12">Mitochondrion inner membrane</location>
        <topology evidence="1 12">Multi-pass membrane protein</topology>
    </subcellularLocation>
</comment>
<evidence type="ECO:0000256" key="3">
    <source>
        <dbReference type="ARBA" id="ARBA00021312"/>
    </source>
</evidence>
<dbReference type="HAMAP" id="MF_01393">
    <property type="entry name" value="ATP_synth_a_bact"/>
    <property type="match status" value="1"/>
</dbReference>
<comment type="similarity">
    <text evidence="2">Belongs to the ATPase A chain family.</text>
</comment>
<keyword evidence="11" id="KW-0066">ATP synthesis</keyword>
<gene>
    <name evidence="14" type="primary">atp6</name>
</gene>
<proteinExistence type="inferred from homology"/>
<evidence type="ECO:0000256" key="6">
    <source>
        <dbReference type="ARBA" id="ARBA00022692"/>
    </source>
</evidence>
<dbReference type="GO" id="GO:0045259">
    <property type="term" value="C:proton-transporting ATP synthase complex"/>
    <property type="evidence" value="ECO:0007669"/>
    <property type="project" value="UniProtKB-KW"/>
</dbReference>
<dbReference type="FunFam" id="1.20.120.220:FF:000003">
    <property type="entry name" value="ATP synthase subunit a"/>
    <property type="match status" value="1"/>
</dbReference>
<dbReference type="PROSITE" id="PS00449">
    <property type="entry name" value="ATPASE_A"/>
    <property type="match status" value="1"/>
</dbReference>
<geneLocation type="mitochondrion" evidence="14"/>
<evidence type="ECO:0000313" key="14">
    <source>
        <dbReference type="EMBL" id="AIA24142.1"/>
    </source>
</evidence>
<dbReference type="InterPro" id="IPR045083">
    <property type="entry name" value="ATP_synth_F0_asu_bact/mt"/>
</dbReference>
<feature type="transmembrane region" description="Helical" evidence="13">
    <location>
        <begin position="94"/>
        <end position="119"/>
    </location>
</feature>
<evidence type="ECO:0000256" key="12">
    <source>
        <dbReference type="RuleBase" id="RU004450"/>
    </source>
</evidence>
<dbReference type="GO" id="GO:0005743">
    <property type="term" value="C:mitochondrial inner membrane"/>
    <property type="evidence" value="ECO:0007669"/>
    <property type="project" value="UniProtKB-SubCell"/>
</dbReference>
<feature type="transmembrane region" description="Helical" evidence="13">
    <location>
        <begin position="151"/>
        <end position="171"/>
    </location>
</feature>
<evidence type="ECO:0000256" key="5">
    <source>
        <dbReference type="ARBA" id="ARBA00022547"/>
    </source>
</evidence>
<keyword evidence="7" id="KW-0375">Hydrogen ion transport</keyword>
<keyword evidence="8 13" id="KW-1133">Transmembrane helix</keyword>